<sequence>MQVRIEWNAIGGGMKGQGMHGKKGTTPPPTRSESNKEVRVVEAAHLQGTRRKTTSYTCGLEPECNNLSIWDHHGRYYKSQQCIGSVTSQWSARALTSLKESFDHEAVAAILKGPPLVDGRTDGYGLKSGNGREETMEHLFLTCDVAMHLWRSSPWGFYPICDTGIRVWDWVKFIWDLNSRGVLVKDAFLYASIIVDTIWRVRNDKVHNNRLVDVKKCIDDIYFVYADLKDTLFSSPTSHLEETWSPPPRDWIKLNCDVKVGFDNMCVAVVARNHLGAVIEVRTARVEFSDALCGEAEACCLAISTALELGYKFIIIENNSRVVINALNGLEPRWAIENYVSFCTKSSQSFISCNFSFIKRTCNFAAHNVARWAFAHHIFGSIPVSMLPENLLCNDREV</sequence>
<organism evidence="3 4">
    <name type="scientific">Cannabis sativa</name>
    <name type="common">Hemp</name>
    <name type="synonym">Marijuana</name>
    <dbReference type="NCBI Taxonomy" id="3483"/>
    <lineage>
        <taxon>Eukaryota</taxon>
        <taxon>Viridiplantae</taxon>
        <taxon>Streptophyta</taxon>
        <taxon>Embryophyta</taxon>
        <taxon>Tracheophyta</taxon>
        <taxon>Spermatophyta</taxon>
        <taxon>Magnoliopsida</taxon>
        <taxon>eudicotyledons</taxon>
        <taxon>Gunneridae</taxon>
        <taxon>Pentapetalae</taxon>
        <taxon>rosids</taxon>
        <taxon>fabids</taxon>
        <taxon>Rosales</taxon>
        <taxon>Cannabaceae</taxon>
        <taxon>Cannabis</taxon>
    </lineage>
</organism>
<dbReference type="PANTHER" id="PTHR47074">
    <property type="entry name" value="BNAC02G40300D PROTEIN"/>
    <property type="match status" value="1"/>
</dbReference>
<protein>
    <recommendedName>
        <fullName evidence="2">RNase H type-1 domain-containing protein</fullName>
    </recommendedName>
</protein>
<accession>A0A803NKH1</accession>
<dbReference type="SUPFAM" id="SSF53098">
    <property type="entry name" value="Ribonuclease H-like"/>
    <property type="match status" value="1"/>
</dbReference>
<dbReference type="InterPro" id="IPR036397">
    <property type="entry name" value="RNaseH_sf"/>
</dbReference>
<dbReference type="GO" id="GO:0003676">
    <property type="term" value="F:nucleic acid binding"/>
    <property type="evidence" value="ECO:0007669"/>
    <property type="project" value="InterPro"/>
</dbReference>
<reference evidence="3" key="2">
    <citation type="submission" date="2021-03" db="UniProtKB">
        <authorList>
            <consortium name="EnsemblPlants"/>
        </authorList>
    </citation>
    <scope>IDENTIFICATION</scope>
</reference>
<dbReference type="PANTHER" id="PTHR47074:SF48">
    <property type="entry name" value="POLYNUCLEOTIDYL TRANSFERASE, RIBONUCLEASE H-LIKE SUPERFAMILY PROTEIN"/>
    <property type="match status" value="1"/>
</dbReference>
<keyword evidence="4" id="KW-1185">Reference proteome</keyword>
<evidence type="ECO:0000256" key="1">
    <source>
        <dbReference type="SAM" id="MobiDB-lite"/>
    </source>
</evidence>
<feature type="region of interest" description="Disordered" evidence="1">
    <location>
        <begin position="11"/>
        <end position="33"/>
    </location>
</feature>
<dbReference type="InterPro" id="IPR052929">
    <property type="entry name" value="RNase_H-like_EbsB-rel"/>
</dbReference>
<dbReference type="Pfam" id="PF13456">
    <property type="entry name" value="RVT_3"/>
    <property type="match status" value="1"/>
</dbReference>
<dbReference type="GO" id="GO:0004523">
    <property type="term" value="F:RNA-DNA hybrid ribonuclease activity"/>
    <property type="evidence" value="ECO:0007669"/>
    <property type="project" value="InterPro"/>
</dbReference>
<dbReference type="EMBL" id="UZAU01000066">
    <property type="status" value="NOT_ANNOTATED_CDS"/>
    <property type="molecule type" value="Genomic_DNA"/>
</dbReference>
<proteinExistence type="predicted"/>
<dbReference type="Gene3D" id="3.30.420.10">
    <property type="entry name" value="Ribonuclease H-like superfamily/Ribonuclease H"/>
    <property type="match status" value="1"/>
</dbReference>
<dbReference type="AlphaFoldDB" id="A0A803NKH1"/>
<dbReference type="Proteomes" id="UP000596661">
    <property type="component" value="Chromosome 1"/>
</dbReference>
<evidence type="ECO:0000259" key="2">
    <source>
        <dbReference type="Pfam" id="PF13456"/>
    </source>
</evidence>
<name>A0A803NKH1_CANSA</name>
<feature type="domain" description="RNase H type-1" evidence="2">
    <location>
        <begin position="267"/>
        <end position="373"/>
    </location>
</feature>
<dbReference type="Gramene" id="evm.model.01.2269">
    <property type="protein sequence ID" value="cds.evm.model.01.2269"/>
    <property type="gene ID" value="evm.TU.01.2269"/>
</dbReference>
<dbReference type="InterPro" id="IPR044730">
    <property type="entry name" value="RNase_H-like_dom_plant"/>
</dbReference>
<dbReference type="InterPro" id="IPR012337">
    <property type="entry name" value="RNaseH-like_sf"/>
</dbReference>
<reference evidence="3" key="1">
    <citation type="submission" date="2018-11" db="EMBL/GenBank/DDBJ databases">
        <authorList>
            <person name="Grassa J C."/>
        </authorList>
    </citation>
    <scope>NUCLEOTIDE SEQUENCE [LARGE SCALE GENOMIC DNA]</scope>
</reference>
<dbReference type="EnsemblPlants" id="evm.model.01.2269">
    <property type="protein sequence ID" value="cds.evm.model.01.2269"/>
    <property type="gene ID" value="evm.TU.01.2269"/>
</dbReference>
<dbReference type="InterPro" id="IPR002156">
    <property type="entry name" value="RNaseH_domain"/>
</dbReference>
<evidence type="ECO:0000313" key="4">
    <source>
        <dbReference type="Proteomes" id="UP000596661"/>
    </source>
</evidence>
<dbReference type="CDD" id="cd06222">
    <property type="entry name" value="RNase_H_like"/>
    <property type="match status" value="1"/>
</dbReference>
<evidence type="ECO:0000313" key="3">
    <source>
        <dbReference type="EnsemblPlants" id="cds.evm.model.01.2269"/>
    </source>
</evidence>